<dbReference type="AlphaFoldDB" id="T1A1V2"/>
<comment type="caution">
    <text evidence="1">The sequence shown here is derived from an EMBL/GenBank/DDBJ whole genome shotgun (WGS) entry which is preliminary data.</text>
</comment>
<name>T1A1V2_9ZZZZ</name>
<accession>T1A1V2</accession>
<dbReference type="EMBL" id="AUZX01009726">
    <property type="protein sequence ID" value="EQD50883.1"/>
    <property type="molecule type" value="Genomic_DNA"/>
</dbReference>
<gene>
    <name evidence="1" type="ORF">B1A_13303</name>
</gene>
<reference evidence="1" key="1">
    <citation type="submission" date="2013-08" db="EMBL/GenBank/DDBJ databases">
        <authorList>
            <person name="Mendez C."/>
            <person name="Richter M."/>
            <person name="Ferrer M."/>
            <person name="Sanchez J."/>
        </authorList>
    </citation>
    <scope>NUCLEOTIDE SEQUENCE</scope>
</reference>
<reference evidence="1" key="2">
    <citation type="journal article" date="2014" name="ISME J.">
        <title>Microbial stratification in low pH oxic and suboxic macroscopic growths along an acid mine drainage.</title>
        <authorList>
            <person name="Mendez-Garcia C."/>
            <person name="Mesa V."/>
            <person name="Sprenger R.R."/>
            <person name="Richter M."/>
            <person name="Diez M.S."/>
            <person name="Solano J."/>
            <person name="Bargiela R."/>
            <person name="Golyshina O.V."/>
            <person name="Manteca A."/>
            <person name="Ramos J.L."/>
            <person name="Gallego J.R."/>
            <person name="Llorente I."/>
            <person name="Martins Dos Santos V.A."/>
            <person name="Jensen O.N."/>
            <person name="Pelaez A.I."/>
            <person name="Sanchez J."/>
            <person name="Ferrer M."/>
        </authorList>
    </citation>
    <scope>NUCLEOTIDE SEQUENCE</scope>
</reference>
<protein>
    <submittedName>
        <fullName evidence="1">Uncharacterized protein</fullName>
    </submittedName>
</protein>
<evidence type="ECO:0000313" key="1">
    <source>
        <dbReference type="EMBL" id="EQD50883.1"/>
    </source>
</evidence>
<organism evidence="1">
    <name type="scientific">mine drainage metagenome</name>
    <dbReference type="NCBI Taxonomy" id="410659"/>
    <lineage>
        <taxon>unclassified sequences</taxon>
        <taxon>metagenomes</taxon>
        <taxon>ecological metagenomes</taxon>
    </lineage>
</organism>
<feature type="non-terminal residue" evidence="1">
    <location>
        <position position="1"/>
    </location>
</feature>
<sequence>SAEFGYLVAYALYNHYPTVYLDLGASWGTQWWNFYQIGFYGEGGVYTGNIYQDGYPYYYDPLQSTYGFNAMAIHYSNFNPYAQPPW</sequence>
<proteinExistence type="predicted"/>